<protein>
    <recommendedName>
        <fullName evidence="3">HTH cro/C1-type domain-containing protein</fullName>
    </recommendedName>
</protein>
<dbReference type="AlphaFoldDB" id="A0A5D0MLD2"/>
<name>A0A5D0MLD2_FLESI</name>
<proteinExistence type="predicted"/>
<dbReference type="RefSeq" id="WP_303702082.1">
    <property type="nucleotide sequence ID" value="NZ_VSIV01000369.1"/>
</dbReference>
<evidence type="ECO:0000313" key="1">
    <source>
        <dbReference type="EMBL" id="TYB32403.1"/>
    </source>
</evidence>
<reference evidence="1 2" key="1">
    <citation type="submission" date="2019-08" db="EMBL/GenBank/DDBJ databases">
        <title>Genomic characterization of a novel candidate phylum (ARYD3) from a high temperature, high salinity tertiary oil reservoir in north central Oklahoma, USA.</title>
        <authorList>
            <person name="Youssef N.H."/>
            <person name="Yadav A."/>
            <person name="Elshahed M.S."/>
        </authorList>
    </citation>
    <scope>NUCLEOTIDE SEQUENCE [LARGE SCALE GENOMIC DNA]</scope>
    <source>
        <strain evidence="1">ARYD1</strain>
    </source>
</reference>
<gene>
    <name evidence="1" type="ORF">FXF49_11690</name>
</gene>
<sequence length="72" mass="8326">MKNNQKIDIVLKDKYLQELKGKHNTVTLSKLLNSDTAQKLLKGEANITVRNLCKLCIDMNWPIPDFLEIKKD</sequence>
<accession>A0A5D0MLD2</accession>
<evidence type="ECO:0008006" key="3">
    <source>
        <dbReference type="Google" id="ProtNLM"/>
    </source>
</evidence>
<dbReference type="EMBL" id="VSIV01000369">
    <property type="protein sequence ID" value="TYB32403.1"/>
    <property type="molecule type" value="Genomic_DNA"/>
</dbReference>
<organism evidence="1 2">
    <name type="scientific">Flexistipes sinusarabici</name>
    <dbReference type="NCBI Taxonomy" id="2352"/>
    <lineage>
        <taxon>Bacteria</taxon>
        <taxon>Pseudomonadati</taxon>
        <taxon>Deferribacterota</taxon>
        <taxon>Deferribacteres</taxon>
        <taxon>Deferribacterales</taxon>
        <taxon>Flexistipitaceae</taxon>
        <taxon>Flexistipes</taxon>
    </lineage>
</organism>
<dbReference type="Proteomes" id="UP000323337">
    <property type="component" value="Unassembled WGS sequence"/>
</dbReference>
<evidence type="ECO:0000313" key="2">
    <source>
        <dbReference type="Proteomes" id="UP000323337"/>
    </source>
</evidence>
<comment type="caution">
    <text evidence="1">The sequence shown here is derived from an EMBL/GenBank/DDBJ whole genome shotgun (WGS) entry which is preliminary data.</text>
</comment>